<dbReference type="InterPro" id="IPR013783">
    <property type="entry name" value="Ig-like_fold"/>
</dbReference>
<feature type="region of interest" description="Disordered" evidence="1">
    <location>
        <begin position="674"/>
        <end position="731"/>
    </location>
</feature>
<accession>A0ABV7A0U4</accession>
<dbReference type="Proteomes" id="UP001595379">
    <property type="component" value="Unassembled WGS sequence"/>
</dbReference>
<dbReference type="EMBL" id="JBHRSV010000031">
    <property type="protein sequence ID" value="MFC2927396.1"/>
    <property type="molecule type" value="Genomic_DNA"/>
</dbReference>
<sequence>MTVAANAGPTANAGPDQTVLAESTVTLNGFASADGDGDPITYLWTQTGGTPVTLSNATAGNPNFIAPPLTAAAQALTFDLVVNDGITASPADSVTITIPANTPPVANAGPDQNAGQGATVTLDGTGSSDVDGQSLSYAWSQTAGPAVTLTGANAANPTFVVPPITVATAIVFELVVNDGLTSSSPDVVVVAAFPNAPPTVNAGTDVTVAGNSPVTLAGSASDLENDPLTYQWTQTAGPAVTLTGATTLTPGFTAPVKANSVQVLTFSLVANDGTSNSTADTVNVNILANVGPTADAGPDVIAGGGTSVTLDGTGSTDGDGDALTYAWTQTAGPAVTLTGATTASPTFTAPASSTANQVLTFSLTVDDGLLSSAADTVEITIPANAPPTVDAGNDVTFPGGSLVTLEGIAADLENDPLTYQWTQVAGPSVTLNAATTLNPSFTAPPKTNSVQVLTFSLVANDGTSNSAPDTVNVNIPANIGPIADAGPDATAGGGTPVTLDGSGSTDGDGDPLSYAWTQTGGPAVTLTGATTATPTFTAPVNTTANQVLTFSLTVNDGLLGSAADTVEITVPANAAPTVNAGTDLTVSGNSAVTLAGTATDNENDPLTFSWTQTAGPSVTLTGANTLTPSFTSPPKTGAAQLLTFSLTANDGISTSAPDTVDVTVAANLDVIANAGPDETVPGNRDVALDATGSVDPDGDPLTYAWTQTAGPSVTLDDPTSPTPQFTTPASTASSQLLTFQVSVSDGFGPSATDSVDITVAPNSAPVANAGADQGPVDSGQTVTLNGSGSSDPDNDTLSYQWSQISGSSATLNDATAQNPTFTAPPVNGTDTLVFQLIVNDGQVNSPPDTVQVQVRALGTITLVQQIEGGDASVRYTSNLPALDTSVTTTGGTATLVANNVVAGNYSLTVEDLRSQGFALTDLSCNDSDSAVDAAARSIALALSPSEDLVCTITMIETRDATQEAIRDFVSGRNALLLANQPDLQRRIGRLNGGGGQGGSASVGGLAVPGSGSLPFNMMASETEMRLQTSRSMASGPRELNADGQRIDVWADITLADVTIGTHEGRFSLVYLGADMLVSDDVLIGALVQFDGFERDGAILPGAADGEGWMVGPYVTARLAPQLYVDARVAWGRSDNSISPFGTYVDDFQTERVLFSGSVVGDVELGARTTMWPELSLRYIREEQEAYLDSFSVPIPGQVIDQGELAFSPRFDYRMDLDNGWTMRPFAEVEGVMTFGAEDNSVIENGLRGRVAAGFDAGGPGAVRFNLQGFYDGIGAEDFRSVGATLGVSLTF</sequence>
<evidence type="ECO:0000313" key="3">
    <source>
        <dbReference type="EMBL" id="MFC2927396.1"/>
    </source>
</evidence>
<proteinExistence type="predicted"/>
<dbReference type="InterPro" id="IPR005546">
    <property type="entry name" value="Autotransporte_beta"/>
</dbReference>
<feature type="compositionally biased region" description="Polar residues" evidence="1">
    <location>
        <begin position="113"/>
        <end position="127"/>
    </location>
</feature>
<reference evidence="4" key="1">
    <citation type="journal article" date="2019" name="Int. J. Syst. Evol. Microbiol.">
        <title>The Global Catalogue of Microorganisms (GCM) 10K type strain sequencing project: providing services to taxonomists for standard genome sequencing and annotation.</title>
        <authorList>
            <consortium name="The Broad Institute Genomics Platform"/>
            <consortium name="The Broad Institute Genome Sequencing Center for Infectious Disease"/>
            <person name="Wu L."/>
            <person name="Ma J."/>
        </authorList>
    </citation>
    <scope>NUCLEOTIDE SEQUENCE [LARGE SCALE GENOMIC DNA]</scope>
    <source>
        <strain evidence="4">KCTC 52487</strain>
    </source>
</reference>
<dbReference type="Gene3D" id="2.60.40.10">
    <property type="entry name" value="Immunoglobulins"/>
    <property type="match status" value="9"/>
</dbReference>
<keyword evidence="4" id="KW-1185">Reference proteome</keyword>
<dbReference type="InterPro" id="IPR036709">
    <property type="entry name" value="Autotransporte_beta_dom_sf"/>
</dbReference>
<dbReference type="InterPro" id="IPR022409">
    <property type="entry name" value="PKD/Chitinase_dom"/>
</dbReference>
<dbReference type="RefSeq" id="WP_343165240.1">
    <property type="nucleotide sequence ID" value="NZ_JBHRSV010000031.1"/>
</dbReference>
<feature type="region of interest" description="Disordered" evidence="1">
    <location>
        <begin position="766"/>
        <end position="794"/>
    </location>
</feature>
<dbReference type="Gene3D" id="2.40.128.130">
    <property type="entry name" value="Autotransporter beta-domain"/>
    <property type="match status" value="1"/>
</dbReference>
<feature type="compositionally biased region" description="Polar residues" evidence="1">
    <location>
        <begin position="704"/>
        <end position="731"/>
    </location>
</feature>
<feature type="compositionally biased region" description="Polar residues" evidence="1">
    <location>
        <begin position="778"/>
        <end position="794"/>
    </location>
</feature>
<dbReference type="PANTHER" id="PTHR46182">
    <property type="entry name" value="FI19480P1"/>
    <property type="match status" value="1"/>
</dbReference>
<name>A0ABV7A0U4_9PROT</name>
<evidence type="ECO:0000256" key="1">
    <source>
        <dbReference type="SAM" id="MobiDB-lite"/>
    </source>
</evidence>
<organism evidence="3 4">
    <name type="scientific">Hyphobacterium vulgare</name>
    <dbReference type="NCBI Taxonomy" id="1736751"/>
    <lineage>
        <taxon>Bacteria</taxon>
        <taxon>Pseudomonadati</taxon>
        <taxon>Pseudomonadota</taxon>
        <taxon>Alphaproteobacteria</taxon>
        <taxon>Maricaulales</taxon>
        <taxon>Maricaulaceae</taxon>
        <taxon>Hyphobacterium</taxon>
    </lineage>
</organism>
<evidence type="ECO:0000313" key="4">
    <source>
        <dbReference type="Proteomes" id="UP001595379"/>
    </source>
</evidence>
<feature type="domain" description="Autotransporter" evidence="2">
    <location>
        <begin position="1041"/>
        <end position="1291"/>
    </location>
</feature>
<dbReference type="Pfam" id="PF22352">
    <property type="entry name" value="K319L-like_PKD"/>
    <property type="match status" value="9"/>
</dbReference>
<feature type="region of interest" description="Disordered" evidence="1">
    <location>
        <begin position="105"/>
        <end position="127"/>
    </location>
</feature>
<dbReference type="SMART" id="SM00089">
    <property type="entry name" value="PKD"/>
    <property type="match status" value="7"/>
</dbReference>
<evidence type="ECO:0000259" key="2">
    <source>
        <dbReference type="PROSITE" id="PS51208"/>
    </source>
</evidence>
<dbReference type="SUPFAM" id="SSF49299">
    <property type="entry name" value="PKD domain"/>
    <property type="match status" value="1"/>
</dbReference>
<gene>
    <name evidence="3" type="ORF">ACFOOR_14915</name>
</gene>
<dbReference type="InterPro" id="IPR029865">
    <property type="entry name" value="KIAA0319-like"/>
</dbReference>
<dbReference type="SMART" id="SM00869">
    <property type="entry name" value="Autotransporter"/>
    <property type="match status" value="1"/>
</dbReference>
<dbReference type="PROSITE" id="PS51208">
    <property type="entry name" value="AUTOTRANSPORTER"/>
    <property type="match status" value="1"/>
</dbReference>
<dbReference type="Pfam" id="PF03797">
    <property type="entry name" value="Autotransporter"/>
    <property type="match status" value="1"/>
</dbReference>
<dbReference type="SUPFAM" id="SSF103515">
    <property type="entry name" value="Autotransporter"/>
    <property type="match status" value="1"/>
</dbReference>
<dbReference type="PANTHER" id="PTHR46182:SF2">
    <property type="entry name" value="FI19480P1"/>
    <property type="match status" value="1"/>
</dbReference>
<protein>
    <submittedName>
        <fullName evidence="3">PKD domain-containing protein</fullName>
    </submittedName>
</protein>
<comment type="caution">
    <text evidence="3">The sequence shown here is derived from an EMBL/GenBank/DDBJ whole genome shotgun (WGS) entry which is preliminary data.</text>
</comment>
<dbReference type="InterPro" id="IPR035986">
    <property type="entry name" value="PKD_dom_sf"/>
</dbReference>